<feature type="transmembrane region" description="Helical" evidence="1">
    <location>
        <begin position="130"/>
        <end position="149"/>
    </location>
</feature>
<dbReference type="RefSeq" id="WP_380905631.1">
    <property type="nucleotide sequence ID" value="NZ_JBHUEG010000012.1"/>
</dbReference>
<sequence length="222" mass="25660">MSGTPGSPMSVYYFSSLVLSNGLLLFAAVYSVYVFAHVRQTNNLQWFVAFLFGLLCIECLNKCFIYLLEWQDTSFTYPVYVFLEFFCLSQWIALNLGFSKRWRLAATLGGFLLFIEAVKKWSSGALFSPWFSKIILHLLVITGMATVLLKYIREENMLSPVLLLYGVVILYYTTSLFLFLLLDQLTEVSVRISYLIWGLNNTFSAILYGSSIYVFYRLKRLR</sequence>
<evidence type="ECO:0000256" key="1">
    <source>
        <dbReference type="SAM" id="Phobius"/>
    </source>
</evidence>
<keyword evidence="1" id="KW-0812">Transmembrane</keyword>
<keyword evidence="1" id="KW-1133">Transmembrane helix</keyword>
<evidence type="ECO:0000313" key="3">
    <source>
        <dbReference type="Proteomes" id="UP001597545"/>
    </source>
</evidence>
<gene>
    <name evidence="2" type="ORF">ACFSR5_16820</name>
</gene>
<feature type="transmembrane region" description="Helical" evidence="1">
    <location>
        <begin position="12"/>
        <end position="35"/>
    </location>
</feature>
<proteinExistence type="predicted"/>
<reference evidence="3" key="1">
    <citation type="journal article" date="2019" name="Int. J. Syst. Evol. Microbiol.">
        <title>The Global Catalogue of Microorganisms (GCM) 10K type strain sequencing project: providing services to taxonomists for standard genome sequencing and annotation.</title>
        <authorList>
            <consortium name="The Broad Institute Genomics Platform"/>
            <consortium name="The Broad Institute Genome Sequencing Center for Infectious Disease"/>
            <person name="Wu L."/>
            <person name="Ma J."/>
        </authorList>
    </citation>
    <scope>NUCLEOTIDE SEQUENCE [LARGE SCALE GENOMIC DNA]</scope>
    <source>
        <strain evidence="3">KCTC 42662</strain>
    </source>
</reference>
<dbReference type="Proteomes" id="UP001597545">
    <property type="component" value="Unassembled WGS sequence"/>
</dbReference>
<organism evidence="2 3">
    <name type="scientific">Sphingobacterium suaedae</name>
    <dbReference type="NCBI Taxonomy" id="1686402"/>
    <lineage>
        <taxon>Bacteria</taxon>
        <taxon>Pseudomonadati</taxon>
        <taxon>Bacteroidota</taxon>
        <taxon>Sphingobacteriia</taxon>
        <taxon>Sphingobacteriales</taxon>
        <taxon>Sphingobacteriaceae</taxon>
        <taxon>Sphingobacterium</taxon>
    </lineage>
</organism>
<feature type="transmembrane region" description="Helical" evidence="1">
    <location>
        <begin position="161"/>
        <end position="182"/>
    </location>
</feature>
<keyword evidence="3" id="KW-1185">Reference proteome</keyword>
<keyword evidence="1" id="KW-0472">Membrane</keyword>
<evidence type="ECO:0000313" key="2">
    <source>
        <dbReference type="EMBL" id="MFD2549314.1"/>
    </source>
</evidence>
<dbReference type="EMBL" id="JBHULR010000015">
    <property type="protein sequence ID" value="MFD2549314.1"/>
    <property type="molecule type" value="Genomic_DNA"/>
</dbReference>
<comment type="caution">
    <text evidence="2">The sequence shown here is derived from an EMBL/GenBank/DDBJ whole genome shotgun (WGS) entry which is preliminary data.</text>
</comment>
<feature type="transmembrane region" description="Helical" evidence="1">
    <location>
        <begin position="194"/>
        <end position="216"/>
    </location>
</feature>
<feature type="transmembrane region" description="Helical" evidence="1">
    <location>
        <begin position="47"/>
        <end position="68"/>
    </location>
</feature>
<feature type="transmembrane region" description="Helical" evidence="1">
    <location>
        <begin position="74"/>
        <end position="94"/>
    </location>
</feature>
<name>A0ABW5KK19_9SPHI</name>
<accession>A0ABW5KK19</accession>
<feature type="transmembrane region" description="Helical" evidence="1">
    <location>
        <begin position="101"/>
        <end position="118"/>
    </location>
</feature>
<protein>
    <submittedName>
        <fullName evidence="2">Uncharacterized protein</fullName>
    </submittedName>
</protein>